<organism evidence="1">
    <name type="scientific">Oryza sativa subsp. japonica</name>
    <name type="common">Rice</name>
    <dbReference type="NCBI Taxonomy" id="39947"/>
    <lineage>
        <taxon>Eukaryota</taxon>
        <taxon>Viridiplantae</taxon>
        <taxon>Streptophyta</taxon>
        <taxon>Embryophyta</taxon>
        <taxon>Tracheophyta</taxon>
        <taxon>Spermatophyta</taxon>
        <taxon>Magnoliopsida</taxon>
        <taxon>Liliopsida</taxon>
        <taxon>Poales</taxon>
        <taxon>Poaceae</taxon>
        <taxon>BOP clade</taxon>
        <taxon>Oryzoideae</taxon>
        <taxon>Oryzeae</taxon>
        <taxon>Oryzinae</taxon>
        <taxon>Oryza</taxon>
        <taxon>Oryza sativa</taxon>
    </lineage>
</organism>
<reference evidence="1" key="1">
    <citation type="journal article" date="2005" name="PLoS Biol.">
        <title>The genomes of Oryza sativa: a history of duplications.</title>
        <authorList>
            <person name="Yu J."/>
            <person name="Wang J."/>
            <person name="Lin W."/>
            <person name="Li S."/>
            <person name="Li H."/>
            <person name="Zhou J."/>
            <person name="Ni P."/>
            <person name="Dong W."/>
            <person name="Hu S."/>
            <person name="Zeng C."/>
            <person name="Zhang J."/>
            <person name="Zhang Y."/>
            <person name="Li R."/>
            <person name="Xu Z."/>
            <person name="Li S."/>
            <person name="Li X."/>
            <person name="Zheng H."/>
            <person name="Cong L."/>
            <person name="Lin L."/>
            <person name="Yin J."/>
            <person name="Geng J."/>
            <person name="Li G."/>
            <person name="Shi J."/>
            <person name="Liu J."/>
            <person name="Lv H."/>
            <person name="Li J."/>
            <person name="Wang J."/>
            <person name="Deng Y."/>
            <person name="Ran L."/>
            <person name="Shi X."/>
            <person name="Wang X."/>
            <person name="Wu Q."/>
            <person name="Li C."/>
            <person name="Ren X."/>
            <person name="Wang J."/>
            <person name="Wang X."/>
            <person name="Li D."/>
            <person name="Liu D."/>
            <person name="Zhang X."/>
            <person name="Ji Z."/>
            <person name="Zhao W."/>
            <person name="Sun Y."/>
            <person name="Zhang Z."/>
            <person name="Bao J."/>
            <person name="Han Y."/>
            <person name="Dong L."/>
            <person name="Ji J."/>
            <person name="Chen P."/>
            <person name="Wu S."/>
            <person name="Liu J."/>
            <person name="Xiao Y."/>
            <person name="Bu D."/>
            <person name="Tan J."/>
            <person name="Yang L."/>
            <person name="Ye C."/>
            <person name="Zhang J."/>
            <person name="Xu J."/>
            <person name="Zhou Y."/>
            <person name="Yu Y."/>
            <person name="Zhang B."/>
            <person name="Zhuang S."/>
            <person name="Wei H."/>
            <person name="Liu B."/>
            <person name="Lei M."/>
            <person name="Yu H."/>
            <person name="Li Y."/>
            <person name="Xu H."/>
            <person name="Wei S."/>
            <person name="He X."/>
            <person name="Fang L."/>
            <person name="Zhang Z."/>
            <person name="Zhang Y."/>
            <person name="Huang X."/>
            <person name="Su Z."/>
            <person name="Tong W."/>
            <person name="Li J."/>
            <person name="Tong Z."/>
            <person name="Li S."/>
            <person name="Ye J."/>
            <person name="Wang L."/>
            <person name="Fang L."/>
            <person name="Lei T."/>
            <person name="Chen C."/>
            <person name="Chen H."/>
            <person name="Xu Z."/>
            <person name="Li H."/>
            <person name="Huang H."/>
            <person name="Zhang F."/>
            <person name="Xu H."/>
            <person name="Li N."/>
            <person name="Zhao C."/>
            <person name="Li S."/>
            <person name="Dong L."/>
            <person name="Huang Y."/>
            <person name="Li L."/>
            <person name="Xi Y."/>
            <person name="Qi Q."/>
            <person name="Li W."/>
            <person name="Zhang B."/>
            <person name="Hu W."/>
            <person name="Zhang Y."/>
            <person name="Tian X."/>
            <person name="Jiao Y."/>
            <person name="Liang X."/>
            <person name="Jin J."/>
            <person name="Gao L."/>
            <person name="Zheng W."/>
            <person name="Hao B."/>
            <person name="Liu S."/>
            <person name="Wang W."/>
            <person name="Yuan L."/>
            <person name="Cao M."/>
            <person name="McDermott J."/>
            <person name="Samudrala R."/>
            <person name="Wang J."/>
            <person name="Wong G.K."/>
            <person name="Yang H."/>
        </authorList>
    </citation>
    <scope>NUCLEOTIDE SEQUENCE [LARGE SCALE GENOMIC DNA]</scope>
</reference>
<gene>
    <name evidence="1" type="ORF">OsJ_05093</name>
</gene>
<sequence length="83" mass="8862">MAVSSIVHATSELVAGGRVLCLAKYVLVVLRTDGGSEGSTFAIYFLIHRRGARGRGAVCRQGGRGRRNTTAHVNHACALERLL</sequence>
<name>B9F231_ORYSJ</name>
<dbReference type="Proteomes" id="UP000007752">
    <property type="component" value="Chromosome 2"/>
</dbReference>
<dbReference type="AlphaFoldDB" id="B9F231"/>
<protein>
    <submittedName>
        <fullName evidence="1">Uncharacterized protein</fullName>
    </submittedName>
</protein>
<reference evidence="1" key="2">
    <citation type="submission" date="2008-12" db="EMBL/GenBank/DDBJ databases">
        <title>Improved gene annotation of the rice (Oryza sativa) genomes.</title>
        <authorList>
            <person name="Wang J."/>
            <person name="Li R."/>
            <person name="Fan W."/>
            <person name="Huang Q."/>
            <person name="Zhang J."/>
            <person name="Zhou Y."/>
            <person name="Hu Y."/>
            <person name="Zi S."/>
            <person name="Li J."/>
            <person name="Ni P."/>
            <person name="Zheng H."/>
            <person name="Zhang Y."/>
            <person name="Zhao M."/>
            <person name="Hao Q."/>
            <person name="McDermott J."/>
            <person name="Samudrala R."/>
            <person name="Kristiansen K."/>
            <person name="Wong G.K.-S."/>
        </authorList>
    </citation>
    <scope>NUCLEOTIDE SEQUENCE</scope>
</reference>
<proteinExistence type="predicted"/>
<accession>B9F231</accession>
<evidence type="ECO:0000313" key="1">
    <source>
        <dbReference type="EMBL" id="EEE56171.1"/>
    </source>
</evidence>
<dbReference type="EMBL" id="CM000139">
    <property type="protein sequence ID" value="EEE56171.1"/>
    <property type="molecule type" value="Genomic_DNA"/>
</dbReference>